<dbReference type="InParanoid" id="B0DLR7"/>
<evidence type="ECO:0000313" key="3">
    <source>
        <dbReference type="EMBL" id="EDR04440.1"/>
    </source>
</evidence>
<dbReference type="GO" id="GO:0045046">
    <property type="term" value="P:protein import into peroxisome membrane"/>
    <property type="evidence" value="ECO:0007669"/>
    <property type="project" value="TreeGrafter"/>
</dbReference>
<dbReference type="Pfam" id="PF04882">
    <property type="entry name" value="Peroxin-3"/>
    <property type="match status" value="1"/>
</dbReference>
<sequence>MITFLHQARDGALVFTNFAKNYVYNHRKGLSTTAGFVGGLYLTKTYITERLEEVRHKIEEERSSRDCLKRRFRQTQEDVSYTVLAMLPTLAEQVLEEMDVEYLTKELQNRSKARNSRQLQQRPPSSLASSIEMVHEHETRSEGGPAAQRGENSSSSWVESSSAVSSPPRDGSPAGMRSPLSASVTTNGSSVNGEAASVDGSALSESFISPSVVSDSGDSRTKAELWNETKILTITRTLTTLYSTTLLCLFTTIQLTLLARSKYIHSVYQQEHDERLREQLASEFTMSNILLGGSKGLEDLISGVNVREEEVDEYQINEELENKYLTLSWWLLHVGWKDVGERVRRGVEEVFDGVSLKTKLSLLDLHHLIRDVRRRIEHEITFEGNERRTTFLSTLLPPTPETTHHVLIQGGFPLHASYTSSTSSQITHHFTASPAVIPSLTTTHPSDFLLPPTHIQDQDPGFTALIEETRGIISSPDFASVLETCLDRATQVLFVGLEKNVFVDTATATVEDGTIPGEEEEGEVRIRLAGLLPGLARWSSLALNGLPNELADTLLDVSQVVALSAILFGRFEERFR</sequence>
<dbReference type="AlphaFoldDB" id="B0DLR7"/>
<protein>
    <submittedName>
        <fullName evidence="3">Predicted protein</fullName>
    </submittedName>
</protein>
<keyword evidence="1" id="KW-0175">Coiled coil</keyword>
<feature type="compositionally biased region" description="Polar residues" evidence="2">
    <location>
        <begin position="116"/>
        <end position="129"/>
    </location>
</feature>
<feature type="region of interest" description="Disordered" evidence="2">
    <location>
        <begin position="110"/>
        <end position="196"/>
    </location>
</feature>
<accession>B0DLR7</accession>
<keyword evidence="4" id="KW-1185">Reference proteome</keyword>
<evidence type="ECO:0000256" key="2">
    <source>
        <dbReference type="SAM" id="MobiDB-lite"/>
    </source>
</evidence>
<dbReference type="STRING" id="486041.B0DLR7"/>
<dbReference type="PANTHER" id="PTHR28080:SF1">
    <property type="entry name" value="PEROXISOMAL BIOGENESIS FACTOR 3"/>
    <property type="match status" value="1"/>
</dbReference>
<proteinExistence type="predicted"/>
<reference evidence="3 4" key="1">
    <citation type="journal article" date="2008" name="Nature">
        <title>The genome of Laccaria bicolor provides insights into mycorrhizal symbiosis.</title>
        <authorList>
            <person name="Martin F."/>
            <person name="Aerts A."/>
            <person name="Ahren D."/>
            <person name="Brun A."/>
            <person name="Danchin E.G.J."/>
            <person name="Duchaussoy F."/>
            <person name="Gibon J."/>
            <person name="Kohler A."/>
            <person name="Lindquist E."/>
            <person name="Pereda V."/>
            <person name="Salamov A."/>
            <person name="Shapiro H.J."/>
            <person name="Wuyts J."/>
            <person name="Blaudez D."/>
            <person name="Buee M."/>
            <person name="Brokstein P."/>
            <person name="Canbaeck B."/>
            <person name="Cohen D."/>
            <person name="Courty P.E."/>
            <person name="Coutinho P.M."/>
            <person name="Delaruelle C."/>
            <person name="Detter J.C."/>
            <person name="Deveau A."/>
            <person name="DiFazio S."/>
            <person name="Duplessis S."/>
            <person name="Fraissinet-Tachet L."/>
            <person name="Lucic E."/>
            <person name="Frey-Klett P."/>
            <person name="Fourrey C."/>
            <person name="Feussner I."/>
            <person name="Gay G."/>
            <person name="Grimwood J."/>
            <person name="Hoegger P.J."/>
            <person name="Jain P."/>
            <person name="Kilaru S."/>
            <person name="Labbe J."/>
            <person name="Lin Y.C."/>
            <person name="Legue V."/>
            <person name="Le Tacon F."/>
            <person name="Marmeisse R."/>
            <person name="Melayah D."/>
            <person name="Montanini B."/>
            <person name="Muratet M."/>
            <person name="Nehls U."/>
            <person name="Niculita-Hirzel H."/>
            <person name="Oudot-Le Secq M.P."/>
            <person name="Peter M."/>
            <person name="Quesneville H."/>
            <person name="Rajashekar B."/>
            <person name="Reich M."/>
            <person name="Rouhier N."/>
            <person name="Schmutz J."/>
            <person name="Yin T."/>
            <person name="Chalot M."/>
            <person name="Henrissat B."/>
            <person name="Kuees U."/>
            <person name="Lucas S."/>
            <person name="Van de Peer Y."/>
            <person name="Podila G.K."/>
            <person name="Polle A."/>
            <person name="Pukkila P.J."/>
            <person name="Richardson P.M."/>
            <person name="Rouze P."/>
            <person name="Sanders I.R."/>
            <person name="Stajich J.E."/>
            <person name="Tunlid A."/>
            <person name="Tuskan G."/>
            <person name="Grigoriev I.V."/>
        </authorList>
    </citation>
    <scope>NUCLEOTIDE SEQUENCE [LARGE SCALE GENOMIC DNA]</scope>
    <source>
        <strain evidence="4">S238N-H82 / ATCC MYA-4686</strain>
    </source>
</reference>
<evidence type="ECO:0000313" key="4">
    <source>
        <dbReference type="Proteomes" id="UP000001194"/>
    </source>
</evidence>
<organism evidence="4">
    <name type="scientific">Laccaria bicolor (strain S238N-H82 / ATCC MYA-4686)</name>
    <name type="common">Bicoloured deceiver</name>
    <name type="synonym">Laccaria laccata var. bicolor</name>
    <dbReference type="NCBI Taxonomy" id="486041"/>
    <lineage>
        <taxon>Eukaryota</taxon>
        <taxon>Fungi</taxon>
        <taxon>Dikarya</taxon>
        <taxon>Basidiomycota</taxon>
        <taxon>Agaricomycotina</taxon>
        <taxon>Agaricomycetes</taxon>
        <taxon>Agaricomycetidae</taxon>
        <taxon>Agaricales</taxon>
        <taxon>Agaricineae</taxon>
        <taxon>Hydnangiaceae</taxon>
        <taxon>Laccaria</taxon>
    </lineage>
</organism>
<dbReference type="GO" id="GO:0005778">
    <property type="term" value="C:peroxisomal membrane"/>
    <property type="evidence" value="ECO:0007669"/>
    <property type="project" value="InterPro"/>
</dbReference>
<name>B0DLR7_LACBS</name>
<dbReference type="GO" id="GO:0030674">
    <property type="term" value="F:protein-macromolecule adaptor activity"/>
    <property type="evidence" value="ECO:0007669"/>
    <property type="project" value="TreeGrafter"/>
</dbReference>
<feature type="compositionally biased region" description="Polar residues" evidence="2">
    <location>
        <begin position="180"/>
        <end position="192"/>
    </location>
</feature>
<dbReference type="InterPro" id="IPR006966">
    <property type="entry name" value="Peroxin-3"/>
</dbReference>
<dbReference type="KEGG" id="lbc:LACBIDRAFT_304499"/>
<dbReference type="RefSeq" id="XP_001884959.1">
    <property type="nucleotide sequence ID" value="XM_001884924.1"/>
</dbReference>
<feature type="coiled-coil region" evidence="1">
    <location>
        <begin position="51"/>
        <end position="78"/>
    </location>
</feature>
<dbReference type="EMBL" id="DS547118">
    <property type="protein sequence ID" value="EDR04440.1"/>
    <property type="molecule type" value="Genomic_DNA"/>
</dbReference>
<dbReference type="Proteomes" id="UP000001194">
    <property type="component" value="Unassembled WGS sequence"/>
</dbReference>
<dbReference type="GeneID" id="6080518"/>
<dbReference type="OrthoDB" id="45930at2759"/>
<feature type="compositionally biased region" description="Low complexity" evidence="2">
    <location>
        <begin position="153"/>
        <end position="166"/>
    </location>
</feature>
<dbReference type="PANTHER" id="PTHR28080">
    <property type="entry name" value="PEROXISOMAL BIOGENESIS FACTOR 3"/>
    <property type="match status" value="1"/>
</dbReference>
<gene>
    <name evidence="3" type="ORF">LACBIDRAFT_304499</name>
</gene>
<evidence type="ECO:0000256" key="1">
    <source>
        <dbReference type="SAM" id="Coils"/>
    </source>
</evidence>
<dbReference type="HOGENOM" id="CLU_017002_2_0_1"/>